<evidence type="ECO:0000256" key="6">
    <source>
        <dbReference type="ARBA" id="ARBA00022982"/>
    </source>
</evidence>
<sequence length="122" mass="13733">MEKIKMKNQFFKCSKCGSIVYAVVGTTNGLTCCGVPMKKMNPNSTDAANEKHVPHIEGNKISVGSVIHPMTPEHHISFIAINNKDSMYFKFLNPNEAPVINYNLKGDEIVYEYCNLHGLWKK</sequence>
<evidence type="ECO:0000256" key="9">
    <source>
        <dbReference type="ARBA" id="ARBA00031398"/>
    </source>
</evidence>
<comment type="catalytic activity">
    <reaction evidence="10">
        <text>reduced [rubredoxin] + superoxide + 2 H(+) = oxidized [rubredoxin] + H2O2</text>
        <dbReference type="Rhea" id="RHEA:21324"/>
        <dbReference type="Rhea" id="RHEA-COMP:10302"/>
        <dbReference type="Rhea" id="RHEA-COMP:10303"/>
        <dbReference type="ChEBI" id="CHEBI:15378"/>
        <dbReference type="ChEBI" id="CHEBI:16240"/>
        <dbReference type="ChEBI" id="CHEBI:18421"/>
        <dbReference type="ChEBI" id="CHEBI:29033"/>
        <dbReference type="ChEBI" id="CHEBI:29034"/>
        <dbReference type="EC" id="1.15.1.2"/>
    </reaction>
</comment>
<feature type="domain" description="Desulfoferrodoxin ferrous iron-binding" evidence="11">
    <location>
        <begin position="45"/>
        <end position="121"/>
    </location>
</feature>
<dbReference type="GO" id="GO:0005506">
    <property type="term" value="F:iron ion binding"/>
    <property type="evidence" value="ECO:0007669"/>
    <property type="project" value="InterPro"/>
</dbReference>
<evidence type="ECO:0000259" key="11">
    <source>
        <dbReference type="Pfam" id="PF01880"/>
    </source>
</evidence>
<dbReference type="PANTHER" id="PTHR36541">
    <property type="entry name" value="SUPEROXIDE REDUCTASE-RELATED"/>
    <property type="match status" value="1"/>
</dbReference>
<reference evidence="13 14" key="1">
    <citation type="journal article" date="2014" name="PLoS ONE">
        <title>An emerging Mycoplasma associated with trichomoniasis, vaginal infection and disease.</title>
        <authorList>
            <consortium name="Vaginal Microbiome Consortium"/>
            <person name="Fettweis J.M."/>
            <person name="Serrano M.G."/>
            <person name="Huang B."/>
            <person name="Brooks J.P."/>
            <person name="Glascock A.L."/>
            <person name="Sheth N.U."/>
            <person name="Strauss J.F.III."/>
            <person name="Jefferson K.K."/>
            <person name="Buck G.A."/>
        </authorList>
    </citation>
    <scope>NUCLEOTIDE SEQUENCE [LARGE SCALE GENOMIC DNA]</scope>
    <source>
        <strain evidence="13 14">VCU_M1</strain>
    </source>
</reference>
<keyword evidence="6" id="KW-0249">Electron transport</keyword>
<dbReference type="Gene3D" id="2.60.40.730">
    <property type="entry name" value="SOR catalytic domain"/>
    <property type="match status" value="1"/>
</dbReference>
<evidence type="ECO:0000256" key="3">
    <source>
        <dbReference type="ARBA" id="ARBA00014839"/>
    </source>
</evidence>
<dbReference type="KEGG" id="mgj:MGM1_1960"/>
<dbReference type="PANTHER" id="PTHR36541:SF1">
    <property type="entry name" value="SUPEROXIDE REDUCTASE-RELATED"/>
    <property type="match status" value="1"/>
</dbReference>
<evidence type="ECO:0000256" key="1">
    <source>
        <dbReference type="ARBA" id="ARBA00005941"/>
    </source>
</evidence>
<dbReference type="eggNOG" id="COG2033">
    <property type="taxonomic scope" value="Bacteria"/>
</dbReference>
<evidence type="ECO:0000313" key="13">
    <source>
        <dbReference type="EMBL" id="AIV03579.1"/>
    </source>
</evidence>
<evidence type="ECO:0000256" key="4">
    <source>
        <dbReference type="ARBA" id="ARBA00022448"/>
    </source>
</evidence>
<dbReference type="Pfam" id="PF06397">
    <property type="entry name" value="Desulfoferrod_N"/>
    <property type="match status" value="1"/>
</dbReference>
<feature type="domain" description="Desulfoferrodoxin N-terminal" evidence="12">
    <location>
        <begin position="7"/>
        <end position="40"/>
    </location>
</feature>
<evidence type="ECO:0000256" key="7">
    <source>
        <dbReference type="ARBA" id="ARBA00023004"/>
    </source>
</evidence>
<dbReference type="InterPro" id="IPR051233">
    <property type="entry name" value="Desulfoferrodoxin_SOR"/>
</dbReference>
<dbReference type="SUPFAM" id="SSF57802">
    <property type="entry name" value="Rubredoxin-like"/>
    <property type="match status" value="1"/>
</dbReference>
<protein>
    <recommendedName>
        <fullName evidence="3">Desulfoferrodoxin</fullName>
        <ecNumber evidence="2">1.15.1.2</ecNumber>
    </recommendedName>
    <alternativeName>
        <fullName evidence="9">Superoxide reductase</fullName>
    </alternativeName>
</protein>
<keyword evidence="4" id="KW-0813">Transport</keyword>
<name>A0A097SSM0_9BACT</name>
<dbReference type="STRING" id="1318617.MGM1_1960"/>
<dbReference type="EC" id="1.15.1.2" evidence="2"/>
<dbReference type="SUPFAM" id="SSF49367">
    <property type="entry name" value="Superoxide reductase-like"/>
    <property type="match status" value="1"/>
</dbReference>
<dbReference type="Proteomes" id="UP000030066">
    <property type="component" value="Chromosome"/>
</dbReference>
<comment type="similarity">
    <text evidence="1">Belongs to the desulfoferrodoxin family.</text>
</comment>
<dbReference type="InterPro" id="IPR002742">
    <property type="entry name" value="Desulfoferrodoxin_Fe-bd_dom"/>
</dbReference>
<accession>A0A097SSM0</accession>
<proteinExistence type="inferred from homology"/>
<gene>
    <name evidence="13" type="ORF">MGM1_1960</name>
</gene>
<evidence type="ECO:0000256" key="2">
    <source>
        <dbReference type="ARBA" id="ARBA00012679"/>
    </source>
</evidence>
<evidence type="ECO:0000313" key="14">
    <source>
        <dbReference type="Proteomes" id="UP000030066"/>
    </source>
</evidence>
<dbReference type="HOGENOM" id="CLU_118960_1_0_14"/>
<dbReference type="InterPro" id="IPR004462">
    <property type="entry name" value="Desulfoferrodoxin_N"/>
</dbReference>
<dbReference type="EMBL" id="CP007711">
    <property type="protein sequence ID" value="AIV03579.1"/>
    <property type="molecule type" value="Genomic_DNA"/>
</dbReference>
<keyword evidence="7" id="KW-0408">Iron</keyword>
<evidence type="ECO:0000256" key="8">
    <source>
        <dbReference type="ARBA" id="ARBA00024690"/>
    </source>
</evidence>
<organism evidence="13 14">
    <name type="scientific">Candidatus Malacoplasma girerdii</name>
    <dbReference type="NCBI Taxonomy" id="1318617"/>
    <lineage>
        <taxon>Bacteria</taxon>
        <taxon>Bacillati</taxon>
        <taxon>Mycoplasmatota</taxon>
        <taxon>Mycoplasmoidales</taxon>
        <taxon>Mycoplasmoidaceae</taxon>
        <taxon>Malacoplasma</taxon>
    </lineage>
</organism>
<evidence type="ECO:0000256" key="10">
    <source>
        <dbReference type="ARBA" id="ARBA00047448"/>
    </source>
</evidence>
<dbReference type="GO" id="GO:0050605">
    <property type="term" value="F:superoxide reductase activity"/>
    <property type="evidence" value="ECO:0007669"/>
    <property type="project" value="UniProtKB-EC"/>
</dbReference>
<dbReference type="Pfam" id="PF01880">
    <property type="entry name" value="Desulfoferrodox"/>
    <property type="match status" value="1"/>
</dbReference>
<keyword evidence="14" id="KW-1185">Reference proteome</keyword>
<evidence type="ECO:0000256" key="5">
    <source>
        <dbReference type="ARBA" id="ARBA00022723"/>
    </source>
</evidence>
<comment type="function">
    <text evidence="8">Catalyzes the one-electron reduction of superoxide anion radical to hydrogen peroxide at a nonheme ferrous iron center. Plays a fundamental role in case of oxidative stress via its superoxide detoxification activity.</text>
</comment>
<keyword evidence="5" id="KW-0479">Metal-binding</keyword>
<dbReference type="AlphaFoldDB" id="A0A097SSM0"/>
<dbReference type="InterPro" id="IPR036073">
    <property type="entry name" value="Desulfoferrodoxin_Fe-bd_dom_sf"/>
</dbReference>
<evidence type="ECO:0000259" key="12">
    <source>
        <dbReference type="Pfam" id="PF06397"/>
    </source>
</evidence>